<dbReference type="InterPro" id="IPR023393">
    <property type="entry name" value="START-like_dom_sf"/>
</dbReference>
<dbReference type="InterPro" id="IPR019587">
    <property type="entry name" value="Polyketide_cyclase/dehydratase"/>
</dbReference>
<dbReference type="OrthoDB" id="191189at2"/>
<dbReference type="AlphaFoldDB" id="A0A7K0CNA8"/>
<evidence type="ECO:0008006" key="3">
    <source>
        <dbReference type="Google" id="ProtNLM"/>
    </source>
</evidence>
<evidence type="ECO:0000313" key="1">
    <source>
        <dbReference type="EMBL" id="MQY14254.1"/>
    </source>
</evidence>
<dbReference type="EMBL" id="WEGJ01000019">
    <property type="protein sequence ID" value="MQY14254.1"/>
    <property type="molecule type" value="Genomic_DNA"/>
</dbReference>
<name>A0A7K0CNA8_9ACTN</name>
<dbReference type="SUPFAM" id="SSF55961">
    <property type="entry name" value="Bet v1-like"/>
    <property type="match status" value="1"/>
</dbReference>
<dbReference type="Gene3D" id="3.30.530.20">
    <property type="match status" value="1"/>
</dbReference>
<evidence type="ECO:0000313" key="2">
    <source>
        <dbReference type="Proteomes" id="UP000466345"/>
    </source>
</evidence>
<reference evidence="1 2" key="1">
    <citation type="submission" date="2019-10" db="EMBL/GenBank/DDBJ databases">
        <title>Streptomyces smaragdinus sp. nov. and Streptomyces fabii sp. nov., isolated from the gut of fungus growing-termite Macrotermes natalensis.</title>
        <authorList>
            <person name="Schwitalla J."/>
            <person name="Benndorf R."/>
            <person name="Martin K."/>
            <person name="De Beer W."/>
            <person name="Kaster A.-K."/>
            <person name="Vollmers J."/>
            <person name="Poulsen M."/>
            <person name="Beemelmanns C."/>
        </authorList>
    </citation>
    <scope>NUCLEOTIDE SEQUENCE [LARGE SCALE GENOMIC DNA]</scope>
    <source>
        <strain evidence="1 2">RB5</strain>
    </source>
</reference>
<protein>
    <recommendedName>
        <fullName evidence="3">Polyketide cyclase</fullName>
    </recommendedName>
</protein>
<accession>A0A7K0CNA8</accession>
<gene>
    <name evidence="1" type="ORF">SRB5_44170</name>
</gene>
<dbReference type="Pfam" id="PF10604">
    <property type="entry name" value="Polyketide_cyc2"/>
    <property type="match status" value="1"/>
</dbReference>
<dbReference type="Proteomes" id="UP000466345">
    <property type="component" value="Unassembled WGS sequence"/>
</dbReference>
<dbReference type="RefSeq" id="WP_153454740.1">
    <property type="nucleotide sequence ID" value="NZ_WEGJ01000019.1"/>
</dbReference>
<proteinExistence type="predicted"/>
<organism evidence="1 2">
    <name type="scientific">Streptomyces smaragdinus</name>
    <dbReference type="NCBI Taxonomy" id="2585196"/>
    <lineage>
        <taxon>Bacteria</taxon>
        <taxon>Bacillati</taxon>
        <taxon>Actinomycetota</taxon>
        <taxon>Actinomycetes</taxon>
        <taxon>Kitasatosporales</taxon>
        <taxon>Streptomycetaceae</taxon>
        <taxon>Streptomyces</taxon>
    </lineage>
</organism>
<keyword evidence="2" id="KW-1185">Reference proteome</keyword>
<sequence>MRYETELDVAVSPEKVWEVMADVDHWADFIPTTTWVRRESGDALAVGEKVRLKQPGIPVLVWQVTELEEGRVFVWQASAAGTRTVAGHEVTARGDGSHLRIWLEQSGPLAGPVGLLTGARTRRYVQTEIESMKARCEAG</sequence>
<comment type="caution">
    <text evidence="1">The sequence shown here is derived from an EMBL/GenBank/DDBJ whole genome shotgun (WGS) entry which is preliminary data.</text>
</comment>